<comment type="caution">
    <text evidence="1">The sequence shown here is derived from an EMBL/GenBank/DDBJ whole genome shotgun (WGS) entry which is preliminary data.</text>
</comment>
<sequence>MQNTKYCAVSAHQSNSDAMKATSNIGYSHSVASSASASSSSTATSYNASNSSVQITTPTAPIASALVSGVTTTKTTKTKPAIKTPKVSFAPLDITFPLPTTSTNSGSCGPAAT</sequence>
<evidence type="ECO:0000313" key="1">
    <source>
        <dbReference type="EMBL" id="CAD6994981.1"/>
    </source>
</evidence>
<accession>A0A811U814</accession>
<protein>
    <submittedName>
        <fullName evidence="1">(Mediterranean fruit fly) hypothetical protein</fullName>
    </submittedName>
</protein>
<gene>
    <name evidence="1" type="ORF">CCAP1982_LOCUS3712</name>
</gene>
<dbReference type="Proteomes" id="UP000606786">
    <property type="component" value="Unassembled WGS sequence"/>
</dbReference>
<organism evidence="1 2">
    <name type="scientific">Ceratitis capitata</name>
    <name type="common">Mediterranean fruit fly</name>
    <name type="synonym">Tephritis capitata</name>
    <dbReference type="NCBI Taxonomy" id="7213"/>
    <lineage>
        <taxon>Eukaryota</taxon>
        <taxon>Metazoa</taxon>
        <taxon>Ecdysozoa</taxon>
        <taxon>Arthropoda</taxon>
        <taxon>Hexapoda</taxon>
        <taxon>Insecta</taxon>
        <taxon>Pterygota</taxon>
        <taxon>Neoptera</taxon>
        <taxon>Endopterygota</taxon>
        <taxon>Diptera</taxon>
        <taxon>Brachycera</taxon>
        <taxon>Muscomorpha</taxon>
        <taxon>Tephritoidea</taxon>
        <taxon>Tephritidae</taxon>
        <taxon>Ceratitis</taxon>
        <taxon>Ceratitis</taxon>
    </lineage>
</organism>
<proteinExistence type="predicted"/>
<name>A0A811U814_CERCA</name>
<keyword evidence="2" id="KW-1185">Reference proteome</keyword>
<dbReference type="AlphaFoldDB" id="A0A811U814"/>
<evidence type="ECO:0000313" key="2">
    <source>
        <dbReference type="Proteomes" id="UP000606786"/>
    </source>
</evidence>
<dbReference type="EMBL" id="CAJHJT010000001">
    <property type="protein sequence ID" value="CAD6994981.1"/>
    <property type="molecule type" value="Genomic_DNA"/>
</dbReference>
<reference evidence="1" key="1">
    <citation type="submission" date="2020-11" db="EMBL/GenBank/DDBJ databases">
        <authorList>
            <person name="Whitehead M."/>
        </authorList>
    </citation>
    <scope>NUCLEOTIDE SEQUENCE</scope>
    <source>
        <strain evidence="1">EGII</strain>
    </source>
</reference>